<feature type="signal peptide" evidence="2">
    <location>
        <begin position="1"/>
        <end position="21"/>
    </location>
</feature>
<sequence length="213" mass="24360">MIHSIFILVFVVQSVIRSTESNKINLFTKENKDDNSTIAECDTCLAGMNLVHYILSEDYWVKIYMIAAEQICQSIAAESLKNTCLAYVNNYLNKTLVVLAKAVNPDYICKALQACANDTRSSSTRNTGDSILCEGCISVYYKIQSIFTDHIVIKEMKSSMKMICLLYAADESQCDRVLQKYMDQTITYFEHHRADETCYALCTFLKLFKLIFY</sequence>
<evidence type="ECO:0000256" key="1">
    <source>
        <dbReference type="ARBA" id="ARBA00023157"/>
    </source>
</evidence>
<protein>
    <recommendedName>
        <fullName evidence="3">Saposin B-type domain-containing protein</fullName>
    </recommendedName>
</protein>
<evidence type="ECO:0000313" key="4">
    <source>
        <dbReference type="Proteomes" id="UP000050792"/>
    </source>
</evidence>
<dbReference type="InterPro" id="IPR008138">
    <property type="entry name" value="SapB_2"/>
</dbReference>
<accession>A0AA85FG46</accession>
<keyword evidence="1" id="KW-1015">Disulfide bond</keyword>
<dbReference type="AlphaFoldDB" id="A0AA85FG46"/>
<evidence type="ECO:0000313" key="5">
    <source>
        <dbReference type="WBParaSite" id="SRDH1_49720.2"/>
    </source>
</evidence>
<dbReference type="InterPro" id="IPR011001">
    <property type="entry name" value="Saposin-like"/>
</dbReference>
<evidence type="ECO:0000256" key="2">
    <source>
        <dbReference type="SAM" id="SignalP"/>
    </source>
</evidence>
<evidence type="ECO:0000259" key="3">
    <source>
        <dbReference type="PROSITE" id="PS50015"/>
    </source>
</evidence>
<keyword evidence="2" id="KW-0732">Signal</keyword>
<reference evidence="5 6" key="2">
    <citation type="submission" date="2023-11" db="UniProtKB">
        <authorList>
            <consortium name="WormBaseParasite"/>
        </authorList>
    </citation>
    <scope>IDENTIFICATION</scope>
</reference>
<dbReference type="PROSITE" id="PS50015">
    <property type="entry name" value="SAP_B"/>
    <property type="match status" value="2"/>
</dbReference>
<keyword evidence="4" id="KW-1185">Reference proteome</keyword>
<organism evidence="4 6">
    <name type="scientific">Schistosoma rodhaini</name>
    <dbReference type="NCBI Taxonomy" id="6188"/>
    <lineage>
        <taxon>Eukaryota</taxon>
        <taxon>Metazoa</taxon>
        <taxon>Spiralia</taxon>
        <taxon>Lophotrochozoa</taxon>
        <taxon>Platyhelminthes</taxon>
        <taxon>Trematoda</taxon>
        <taxon>Digenea</taxon>
        <taxon>Strigeidida</taxon>
        <taxon>Schistosomatoidea</taxon>
        <taxon>Schistosomatidae</taxon>
        <taxon>Schistosoma</taxon>
    </lineage>
</organism>
<dbReference type="SMART" id="SM00741">
    <property type="entry name" value="SapB"/>
    <property type="match status" value="2"/>
</dbReference>
<evidence type="ECO:0000313" key="6">
    <source>
        <dbReference type="WBParaSite" id="SRDH1_49720.3"/>
    </source>
</evidence>
<dbReference type="Proteomes" id="UP000050792">
    <property type="component" value="Unassembled WGS sequence"/>
</dbReference>
<dbReference type="SUPFAM" id="SSF47862">
    <property type="entry name" value="Saposin"/>
    <property type="match status" value="1"/>
</dbReference>
<dbReference type="WBParaSite" id="SRDH1_49720.3">
    <property type="protein sequence ID" value="SRDH1_49720.3"/>
    <property type="gene ID" value="SRDH1_49720"/>
</dbReference>
<feature type="domain" description="Saposin B-type" evidence="3">
    <location>
        <begin position="37"/>
        <end position="119"/>
    </location>
</feature>
<dbReference type="WBParaSite" id="SRDH1_49720.2">
    <property type="protein sequence ID" value="SRDH1_49720.2"/>
    <property type="gene ID" value="SRDH1_49720"/>
</dbReference>
<proteinExistence type="predicted"/>
<name>A0AA85FG46_9TREM</name>
<reference evidence="4" key="1">
    <citation type="submission" date="2022-06" db="EMBL/GenBank/DDBJ databases">
        <authorList>
            <person name="Berger JAMES D."/>
            <person name="Berger JAMES D."/>
        </authorList>
    </citation>
    <scope>NUCLEOTIDE SEQUENCE [LARGE SCALE GENOMIC DNA]</scope>
</reference>
<dbReference type="Pfam" id="PF03489">
    <property type="entry name" value="SapB_2"/>
    <property type="match status" value="1"/>
</dbReference>
<feature type="chain" id="PRO_5044704732" description="Saposin B-type domain-containing protein" evidence="2">
    <location>
        <begin position="22"/>
        <end position="213"/>
    </location>
</feature>
<dbReference type="InterPro" id="IPR008139">
    <property type="entry name" value="SaposinB_dom"/>
</dbReference>
<feature type="domain" description="Saposin B-type" evidence="3">
    <location>
        <begin position="129"/>
        <end position="213"/>
    </location>
</feature>
<dbReference type="Gene3D" id="1.10.225.10">
    <property type="entry name" value="Saposin-like"/>
    <property type="match status" value="2"/>
</dbReference>